<dbReference type="SMART" id="SM01417">
    <property type="entry name" value="Solute_trans_a"/>
    <property type="match status" value="1"/>
</dbReference>
<dbReference type="AlphaFoldDB" id="A0A8H4J6J3"/>
<evidence type="ECO:0000313" key="7">
    <source>
        <dbReference type="Proteomes" id="UP000572817"/>
    </source>
</evidence>
<evidence type="ECO:0000256" key="2">
    <source>
        <dbReference type="ARBA" id="ARBA00022692"/>
    </source>
</evidence>
<feature type="transmembrane region" description="Helical" evidence="5">
    <location>
        <begin position="204"/>
        <end position="226"/>
    </location>
</feature>
<keyword evidence="7" id="KW-1185">Reference proteome</keyword>
<feature type="transmembrane region" description="Helical" evidence="5">
    <location>
        <begin position="65"/>
        <end position="83"/>
    </location>
</feature>
<feature type="transmembrane region" description="Helical" evidence="5">
    <location>
        <begin position="164"/>
        <end position="184"/>
    </location>
</feature>
<sequence>MVSCDARLDQPIQEADLFQGLRFHDISIHLGFLFTWLSCVLSFYLSLRHAINYTRPNEQKQILRILFMVPVFSVTAFFSIKFYELHVYLETAHQFYEALVLAAFFMLLCNFLAPDLKTFKEIFADVKPRPWIPRPKFLKKRRVTTDTEEAPASGTTWPRYINQIVCLCIFQFTVVKLIVSIITLATEAVGVFCAESNSLSYAHIYINVTQTISLTVAMGILFHFYTQFKQSLGPHSPFLKFLAIKIVIGLSYMQESIFNLLAGKEDSPIQPTATISIQTLQVGLPNLILCFETMVFAILHLWAYPWKPYSVENIRARELENGGKEGLEERSPVMTTSNNPIPAFLDAMNILDMLKGIFECFRWLVVKQPKSIS</sequence>
<evidence type="ECO:0000256" key="1">
    <source>
        <dbReference type="ARBA" id="ARBA00004141"/>
    </source>
</evidence>
<comment type="subcellular location">
    <subcellularLocation>
        <location evidence="1">Membrane</location>
        <topology evidence="1">Multi-pass membrane protein</topology>
    </subcellularLocation>
</comment>
<reference evidence="6" key="1">
    <citation type="submission" date="2020-04" db="EMBL/GenBank/DDBJ databases">
        <title>Genome Assembly and Annotation of Botryosphaeria dothidea sdau 11-99, a Latent Pathogen of Apple Fruit Ring Rot in China.</title>
        <authorList>
            <person name="Yu C."/>
            <person name="Diao Y."/>
            <person name="Lu Q."/>
            <person name="Zhao J."/>
            <person name="Cui S."/>
            <person name="Peng C."/>
            <person name="He B."/>
            <person name="Liu H."/>
        </authorList>
    </citation>
    <scope>NUCLEOTIDE SEQUENCE [LARGE SCALE GENOMIC DNA]</scope>
    <source>
        <strain evidence="6">Sdau11-99</strain>
    </source>
</reference>
<feature type="transmembrane region" description="Helical" evidence="5">
    <location>
        <begin position="26"/>
        <end position="45"/>
    </location>
</feature>
<name>A0A8H4J6J3_9PEZI</name>
<proteinExistence type="predicted"/>
<dbReference type="GO" id="GO:0016020">
    <property type="term" value="C:membrane"/>
    <property type="evidence" value="ECO:0007669"/>
    <property type="project" value="UniProtKB-SubCell"/>
</dbReference>
<evidence type="ECO:0000256" key="4">
    <source>
        <dbReference type="ARBA" id="ARBA00023136"/>
    </source>
</evidence>
<evidence type="ECO:0000313" key="6">
    <source>
        <dbReference type="EMBL" id="KAF4312953.1"/>
    </source>
</evidence>
<feature type="transmembrane region" description="Helical" evidence="5">
    <location>
        <begin position="95"/>
        <end position="113"/>
    </location>
</feature>
<keyword evidence="3 5" id="KW-1133">Transmembrane helix</keyword>
<keyword evidence="4 5" id="KW-0472">Membrane</keyword>
<accession>A0A8H4J6J3</accession>
<organism evidence="6 7">
    <name type="scientific">Botryosphaeria dothidea</name>
    <dbReference type="NCBI Taxonomy" id="55169"/>
    <lineage>
        <taxon>Eukaryota</taxon>
        <taxon>Fungi</taxon>
        <taxon>Dikarya</taxon>
        <taxon>Ascomycota</taxon>
        <taxon>Pezizomycotina</taxon>
        <taxon>Dothideomycetes</taxon>
        <taxon>Dothideomycetes incertae sedis</taxon>
        <taxon>Botryosphaeriales</taxon>
        <taxon>Botryosphaeriaceae</taxon>
        <taxon>Botryosphaeria</taxon>
    </lineage>
</organism>
<dbReference type="PANTHER" id="PTHR23423">
    <property type="entry name" value="ORGANIC SOLUTE TRANSPORTER-RELATED"/>
    <property type="match status" value="1"/>
</dbReference>
<gene>
    <name evidence="6" type="ORF">GTA08_BOTSDO00361</name>
</gene>
<evidence type="ECO:0000256" key="5">
    <source>
        <dbReference type="SAM" id="Phobius"/>
    </source>
</evidence>
<evidence type="ECO:0000256" key="3">
    <source>
        <dbReference type="ARBA" id="ARBA00022989"/>
    </source>
</evidence>
<comment type="caution">
    <text evidence="6">The sequence shown here is derived from an EMBL/GenBank/DDBJ whole genome shotgun (WGS) entry which is preliminary data.</text>
</comment>
<dbReference type="OrthoDB" id="5348404at2759"/>
<dbReference type="EMBL" id="WWBZ02000001">
    <property type="protein sequence ID" value="KAF4312953.1"/>
    <property type="molecule type" value="Genomic_DNA"/>
</dbReference>
<dbReference type="InterPro" id="IPR005178">
    <property type="entry name" value="Ostalpha/TMEM184C"/>
</dbReference>
<feature type="transmembrane region" description="Helical" evidence="5">
    <location>
        <begin position="282"/>
        <end position="304"/>
    </location>
</feature>
<dbReference type="Pfam" id="PF03619">
    <property type="entry name" value="Solute_trans_a"/>
    <property type="match status" value="1"/>
</dbReference>
<dbReference type="Proteomes" id="UP000572817">
    <property type="component" value="Unassembled WGS sequence"/>
</dbReference>
<keyword evidence="2 5" id="KW-0812">Transmembrane</keyword>
<protein>
    <submittedName>
        <fullName evidence="6">Duf300 domain-containing protein</fullName>
    </submittedName>
</protein>